<dbReference type="SUPFAM" id="SSF53335">
    <property type="entry name" value="S-adenosyl-L-methionine-dependent methyltransferases"/>
    <property type="match status" value="1"/>
</dbReference>
<dbReference type="PANTHER" id="PTHR43861">
    <property type="entry name" value="TRANS-ACONITATE 2-METHYLTRANSFERASE-RELATED"/>
    <property type="match status" value="1"/>
</dbReference>
<accession>A0ABQ2E233</accession>
<dbReference type="Pfam" id="PF08241">
    <property type="entry name" value="Methyltransf_11"/>
    <property type="match status" value="1"/>
</dbReference>
<dbReference type="Proteomes" id="UP000660265">
    <property type="component" value="Unassembled WGS sequence"/>
</dbReference>
<evidence type="ECO:0000313" key="2">
    <source>
        <dbReference type="EMBL" id="GGJ89072.1"/>
    </source>
</evidence>
<keyword evidence="2" id="KW-0489">Methyltransferase</keyword>
<proteinExistence type="predicted"/>
<dbReference type="InterPro" id="IPR013216">
    <property type="entry name" value="Methyltransf_11"/>
</dbReference>
<dbReference type="EMBL" id="BMMV01000005">
    <property type="protein sequence ID" value="GGJ89072.1"/>
    <property type="molecule type" value="Genomic_DNA"/>
</dbReference>
<dbReference type="InterPro" id="IPR029063">
    <property type="entry name" value="SAM-dependent_MTases_sf"/>
</dbReference>
<dbReference type="PANTHER" id="PTHR43861:SF1">
    <property type="entry name" value="TRANS-ACONITATE 2-METHYLTRANSFERASE"/>
    <property type="match status" value="1"/>
</dbReference>
<name>A0ABQ2E233_9ACTN</name>
<comment type="caution">
    <text evidence="2">The sequence shown here is derived from an EMBL/GenBank/DDBJ whole genome shotgun (WGS) entry which is preliminary data.</text>
</comment>
<organism evidence="2 3">
    <name type="scientific">Streptomyces camponoticapitis</name>
    <dbReference type="NCBI Taxonomy" id="1616125"/>
    <lineage>
        <taxon>Bacteria</taxon>
        <taxon>Bacillati</taxon>
        <taxon>Actinomycetota</taxon>
        <taxon>Actinomycetes</taxon>
        <taxon>Kitasatosporales</taxon>
        <taxon>Streptomycetaceae</taxon>
        <taxon>Streptomyces</taxon>
    </lineage>
</organism>
<dbReference type="Gene3D" id="3.40.50.150">
    <property type="entry name" value="Vaccinia Virus protein VP39"/>
    <property type="match status" value="1"/>
</dbReference>
<evidence type="ECO:0000259" key="1">
    <source>
        <dbReference type="Pfam" id="PF08241"/>
    </source>
</evidence>
<dbReference type="RefSeq" id="WP_229700783.1">
    <property type="nucleotide sequence ID" value="NZ_BMMV01000005.1"/>
</dbReference>
<reference evidence="3" key="1">
    <citation type="journal article" date="2019" name="Int. J. Syst. Evol. Microbiol.">
        <title>The Global Catalogue of Microorganisms (GCM) 10K type strain sequencing project: providing services to taxonomists for standard genome sequencing and annotation.</title>
        <authorList>
            <consortium name="The Broad Institute Genomics Platform"/>
            <consortium name="The Broad Institute Genome Sequencing Center for Infectious Disease"/>
            <person name="Wu L."/>
            <person name="Ma J."/>
        </authorList>
    </citation>
    <scope>NUCLEOTIDE SEQUENCE [LARGE SCALE GENOMIC DNA]</scope>
    <source>
        <strain evidence="3">CGMCC 4.7275</strain>
    </source>
</reference>
<dbReference type="GO" id="GO:0008168">
    <property type="term" value="F:methyltransferase activity"/>
    <property type="evidence" value="ECO:0007669"/>
    <property type="project" value="UniProtKB-KW"/>
</dbReference>
<evidence type="ECO:0000313" key="3">
    <source>
        <dbReference type="Proteomes" id="UP000660265"/>
    </source>
</evidence>
<keyword evidence="2" id="KW-0808">Transferase</keyword>
<feature type="domain" description="Methyltransferase type 11" evidence="1">
    <location>
        <begin position="55"/>
        <end position="151"/>
    </location>
</feature>
<protein>
    <submittedName>
        <fullName evidence="2">Methyltransferase</fullName>
    </submittedName>
</protein>
<gene>
    <name evidence="2" type="ORF">GCM10011583_20640</name>
</gene>
<dbReference type="CDD" id="cd02440">
    <property type="entry name" value="AdoMet_MTases"/>
    <property type="match status" value="1"/>
</dbReference>
<dbReference type="GO" id="GO:0032259">
    <property type="term" value="P:methylation"/>
    <property type="evidence" value="ECO:0007669"/>
    <property type="project" value="UniProtKB-KW"/>
</dbReference>
<sequence>MEGMTDMVNSAQAEAWNGYEGRHWAEHQDRYDNLNDAANAPLLEAAGIKEGDRLLDVGCGNGRVTRLAARRGARAVGIDLSAPMLARARDSALAEQAEDVTFVQGDAQVYDFEEASFDIAVSRFGVMFFADPAAAFRNIGRALRPGGRLAFVCPQSFSLMDQAVIFAAIGTQVTLPALGEDSRHQPASFADPAHTERVLSEAGFKGIGLRALALPQHWGKDASDASAFLMGWGPLRHWLALADADERTRTRAHDAATEAFHAFETRQGVNLTSRLWLVTAERP</sequence>
<keyword evidence="3" id="KW-1185">Reference proteome</keyword>